<sequence>MKKLLFFLCFCTLLSCKKEYKTERSFCYWKTTFQSYNFNQQLADSLGVGHMYMRLFDVGWNPFEKKPAPMATLWDFSDEHNKMHITPSIYINNDAIVNSSREQLRELAANINKRTIAILSKTEEKTVLWSAAAKRRDSTYTGNKDSLKIKETANFKSRIKEILIDCDWTQKSRDNYFFLLSEIKRQFPNYKIAATIRLWQYRDFKKAGVPPVDNGLLMCYNMDSPTNHKTGNSIGSSKTLKQYITHNDYPLKLNVALPIFNWQLVFRGGEFKGILTDDLLSLRGTDYKKLAENRYMLTNDITIGQTYFRNGDEVRVEKVSDAELRQMIDIIKDNIDLENSRVTFFSWDENFINDYGTKNIEAYYRLFSN</sequence>
<dbReference type="STRING" id="1202724.AM493_03395"/>
<dbReference type="PROSITE" id="PS51257">
    <property type="entry name" value="PROKAR_LIPOPROTEIN"/>
    <property type="match status" value="1"/>
</dbReference>
<dbReference type="OrthoDB" id="634553at2"/>
<gene>
    <name evidence="1" type="ORF">AM493_03395</name>
</gene>
<protein>
    <recommendedName>
        <fullName evidence="3">DUF4855 domain-containing protein</fullName>
    </recommendedName>
</protein>
<name>A0A0M8M9A0_9FLAO</name>
<proteinExistence type="predicted"/>
<dbReference type="AlphaFoldDB" id="A0A0M8M9A0"/>
<dbReference type="EMBL" id="LIYD01000005">
    <property type="protein sequence ID" value="KOS05185.1"/>
    <property type="molecule type" value="Genomic_DNA"/>
</dbReference>
<keyword evidence="2" id="KW-1185">Reference proteome</keyword>
<dbReference type="RefSeq" id="WP_074961530.1">
    <property type="nucleotide sequence ID" value="NZ_FOYA01000006.1"/>
</dbReference>
<accession>A0A0M8M9A0</accession>
<organism evidence="1 2">
    <name type="scientific">Flavobacterium akiainvivens</name>
    <dbReference type="NCBI Taxonomy" id="1202724"/>
    <lineage>
        <taxon>Bacteria</taxon>
        <taxon>Pseudomonadati</taxon>
        <taxon>Bacteroidota</taxon>
        <taxon>Flavobacteriia</taxon>
        <taxon>Flavobacteriales</taxon>
        <taxon>Flavobacteriaceae</taxon>
        <taxon>Flavobacterium</taxon>
    </lineage>
</organism>
<evidence type="ECO:0000313" key="1">
    <source>
        <dbReference type="EMBL" id="KOS05185.1"/>
    </source>
</evidence>
<reference evidence="1 2" key="1">
    <citation type="submission" date="2015-08" db="EMBL/GenBank/DDBJ databases">
        <title>Whole genome sequence of Flavobacterium akiainvivens IK-1T, from decaying Wikstroemia oahuensis, an endemic Hawaiian shrub.</title>
        <authorList>
            <person name="Wan X."/>
            <person name="Hou S."/>
            <person name="Saito J."/>
            <person name="Donachie S."/>
        </authorList>
    </citation>
    <scope>NUCLEOTIDE SEQUENCE [LARGE SCALE GENOMIC DNA]</scope>
    <source>
        <strain evidence="1 2">IK-1</strain>
    </source>
</reference>
<dbReference type="Proteomes" id="UP000037755">
    <property type="component" value="Unassembled WGS sequence"/>
</dbReference>
<evidence type="ECO:0000313" key="2">
    <source>
        <dbReference type="Proteomes" id="UP000037755"/>
    </source>
</evidence>
<comment type="caution">
    <text evidence="1">The sequence shown here is derived from an EMBL/GenBank/DDBJ whole genome shotgun (WGS) entry which is preliminary data.</text>
</comment>
<evidence type="ECO:0008006" key="3">
    <source>
        <dbReference type="Google" id="ProtNLM"/>
    </source>
</evidence>
<dbReference type="PATRIC" id="fig|1202724.3.peg.695"/>